<feature type="compositionally biased region" description="Polar residues" evidence="1">
    <location>
        <begin position="50"/>
        <end position="63"/>
    </location>
</feature>
<protein>
    <submittedName>
        <fullName evidence="2">Uncharacterized protein</fullName>
    </submittedName>
</protein>
<name>A0A4Y2T869_ARAVE</name>
<reference evidence="2 3" key="1">
    <citation type="journal article" date="2019" name="Sci. Rep.">
        <title>Orb-weaving spider Araneus ventricosus genome elucidates the spidroin gene catalogue.</title>
        <authorList>
            <person name="Kono N."/>
            <person name="Nakamura H."/>
            <person name="Ohtoshi R."/>
            <person name="Moran D.A.P."/>
            <person name="Shinohara A."/>
            <person name="Yoshida Y."/>
            <person name="Fujiwara M."/>
            <person name="Mori M."/>
            <person name="Tomita M."/>
            <person name="Arakawa K."/>
        </authorList>
    </citation>
    <scope>NUCLEOTIDE SEQUENCE [LARGE SCALE GENOMIC DNA]</scope>
</reference>
<evidence type="ECO:0000313" key="3">
    <source>
        <dbReference type="Proteomes" id="UP000499080"/>
    </source>
</evidence>
<dbReference type="AlphaFoldDB" id="A0A4Y2T869"/>
<comment type="caution">
    <text evidence="2">The sequence shown here is derived from an EMBL/GenBank/DDBJ whole genome shotgun (WGS) entry which is preliminary data.</text>
</comment>
<proteinExistence type="predicted"/>
<evidence type="ECO:0000313" key="2">
    <source>
        <dbReference type="EMBL" id="GBN96812.1"/>
    </source>
</evidence>
<accession>A0A4Y2T869</accession>
<feature type="compositionally biased region" description="Basic and acidic residues" evidence="1">
    <location>
        <begin position="36"/>
        <end position="49"/>
    </location>
</feature>
<gene>
    <name evidence="2" type="ORF">AVEN_100269_1</name>
</gene>
<evidence type="ECO:0000256" key="1">
    <source>
        <dbReference type="SAM" id="MobiDB-lite"/>
    </source>
</evidence>
<feature type="region of interest" description="Disordered" evidence="1">
    <location>
        <begin position="36"/>
        <end position="73"/>
    </location>
</feature>
<keyword evidence="3" id="KW-1185">Reference proteome</keyword>
<sequence>MRGKSSRGYLGPEARKVSTGRLSQTFLEILKESFSGKRSFQKDQGDKETSNSSLLLDDGTNSPPCEAEMTTDGKDNYFCTKPALLREKLLFRSDNFVKRSNLNDCRLEG</sequence>
<organism evidence="2 3">
    <name type="scientific">Araneus ventricosus</name>
    <name type="common">Orbweaver spider</name>
    <name type="synonym">Epeira ventricosa</name>
    <dbReference type="NCBI Taxonomy" id="182803"/>
    <lineage>
        <taxon>Eukaryota</taxon>
        <taxon>Metazoa</taxon>
        <taxon>Ecdysozoa</taxon>
        <taxon>Arthropoda</taxon>
        <taxon>Chelicerata</taxon>
        <taxon>Arachnida</taxon>
        <taxon>Araneae</taxon>
        <taxon>Araneomorphae</taxon>
        <taxon>Entelegynae</taxon>
        <taxon>Araneoidea</taxon>
        <taxon>Araneidae</taxon>
        <taxon>Araneus</taxon>
    </lineage>
</organism>
<dbReference type="Proteomes" id="UP000499080">
    <property type="component" value="Unassembled WGS sequence"/>
</dbReference>
<dbReference type="EMBL" id="BGPR01026809">
    <property type="protein sequence ID" value="GBN96812.1"/>
    <property type="molecule type" value="Genomic_DNA"/>
</dbReference>